<dbReference type="InterPro" id="IPR012382">
    <property type="entry name" value="CobI/CbiL"/>
</dbReference>
<dbReference type="PIRSF" id="PIRSF036427">
    <property type="entry name" value="Precrrn-2_mtase"/>
    <property type="match status" value="1"/>
</dbReference>
<dbReference type="Pfam" id="PF00590">
    <property type="entry name" value="TP_methylase"/>
    <property type="match status" value="1"/>
</dbReference>
<dbReference type="InterPro" id="IPR014777">
    <property type="entry name" value="4pyrrole_Mease_sub1"/>
</dbReference>
<keyword evidence="5 9" id="KW-0808">Transferase</keyword>
<name>A0A1P8F9F9_9CHLR</name>
<gene>
    <name evidence="9" type="primary">cobI-cbiL</name>
    <name evidence="9" type="ORF">Dform_01780</name>
</gene>
<dbReference type="GO" id="GO:0043781">
    <property type="term" value="F:cobalt-factor II C20-methyltransferase activity"/>
    <property type="evidence" value="ECO:0007669"/>
    <property type="project" value="UniProtKB-EC"/>
</dbReference>
<dbReference type="PANTHER" id="PTHR43467:SF2">
    <property type="entry name" value="COBALT-PRECORRIN-2 C(20)-METHYLTRANSFERASE"/>
    <property type="match status" value="1"/>
</dbReference>
<comment type="similarity">
    <text evidence="2 7">Belongs to the precorrin methyltransferase family.</text>
</comment>
<evidence type="ECO:0000256" key="6">
    <source>
        <dbReference type="ARBA" id="ARBA00022691"/>
    </source>
</evidence>
<dbReference type="SUPFAM" id="SSF53790">
    <property type="entry name" value="Tetrapyrrole methylase"/>
    <property type="match status" value="1"/>
</dbReference>
<dbReference type="CDD" id="cd11645">
    <property type="entry name" value="Precorrin_2_C20_MT"/>
    <property type="match status" value="1"/>
</dbReference>
<evidence type="ECO:0000256" key="3">
    <source>
        <dbReference type="ARBA" id="ARBA00022573"/>
    </source>
</evidence>
<evidence type="ECO:0000256" key="1">
    <source>
        <dbReference type="ARBA" id="ARBA00004953"/>
    </source>
</evidence>
<dbReference type="Gene3D" id="3.40.1010.10">
    <property type="entry name" value="Cobalt-precorrin-4 Transmethylase, Domain 1"/>
    <property type="match status" value="1"/>
</dbReference>
<dbReference type="InterPro" id="IPR035996">
    <property type="entry name" value="4pyrrol_Methylase_sf"/>
</dbReference>
<dbReference type="OrthoDB" id="9804789at2"/>
<reference evidence="10" key="1">
    <citation type="submission" date="2016-11" db="EMBL/GenBank/DDBJ databases">
        <title>Dehalogenimonas formicexedens sp. nov., a chlorinated alkane respiring bacterium isolated from contaminated groundwater.</title>
        <authorList>
            <person name="Key T.A."/>
            <person name="Bowman K.S."/>
            <person name="Lee I."/>
            <person name="Chun J."/>
            <person name="Albuquerque L."/>
            <person name="da Costa M.S."/>
            <person name="Rainey F.A."/>
            <person name="Moe W.M."/>
        </authorList>
    </citation>
    <scope>NUCLEOTIDE SEQUENCE [LARGE SCALE GENOMIC DNA]</scope>
    <source>
        <strain evidence="10">NSZ-14</strain>
    </source>
</reference>
<dbReference type="PANTHER" id="PTHR43467">
    <property type="entry name" value="COBALT-PRECORRIN-2 C(20)-METHYLTRANSFERASE"/>
    <property type="match status" value="1"/>
</dbReference>
<keyword evidence="4 9" id="KW-0489">Methyltransferase</keyword>
<proteinExistence type="inferred from homology"/>
<dbReference type="AlphaFoldDB" id="A0A1P8F9F9"/>
<dbReference type="Gene3D" id="3.30.950.10">
    <property type="entry name" value="Methyltransferase, Cobalt-precorrin-4 Transmethylase, Domain 2"/>
    <property type="match status" value="1"/>
</dbReference>
<evidence type="ECO:0000259" key="8">
    <source>
        <dbReference type="Pfam" id="PF00590"/>
    </source>
</evidence>
<dbReference type="EC" id="2.1.1.151" evidence="9"/>
<dbReference type="NCBIfam" id="TIGR01467">
    <property type="entry name" value="cobI_cbiL"/>
    <property type="match status" value="1"/>
</dbReference>
<evidence type="ECO:0000256" key="2">
    <source>
        <dbReference type="ARBA" id="ARBA00005879"/>
    </source>
</evidence>
<dbReference type="UniPathway" id="UPA00148"/>
<protein>
    <submittedName>
        <fullName evidence="9">Precorrin-2/cobalt-factor-2 C20-methyltransferase</fullName>
        <ecNumber evidence="9">2.1.1.130</ecNumber>
        <ecNumber evidence="9">2.1.1.151</ecNumber>
    </submittedName>
</protein>
<dbReference type="InterPro" id="IPR000878">
    <property type="entry name" value="4pyrrol_Mease"/>
</dbReference>
<dbReference type="EMBL" id="CP018258">
    <property type="protein sequence ID" value="APV45099.1"/>
    <property type="molecule type" value="Genomic_DNA"/>
</dbReference>
<evidence type="ECO:0000256" key="4">
    <source>
        <dbReference type="ARBA" id="ARBA00022603"/>
    </source>
</evidence>
<evidence type="ECO:0000313" key="9">
    <source>
        <dbReference type="EMBL" id="APV45099.1"/>
    </source>
</evidence>
<dbReference type="RefSeq" id="WP_076004682.1">
    <property type="nucleotide sequence ID" value="NZ_CP018258.1"/>
</dbReference>
<keyword evidence="3" id="KW-0169">Cobalamin biosynthesis</keyword>
<feature type="domain" description="Tetrapyrrole methylase" evidence="8">
    <location>
        <begin position="5"/>
        <end position="215"/>
    </location>
</feature>
<sequence>MAQGKLYGIGVGPGDPELVTIKALRLLREVPAIFAPCKAAGEPSLASRIVCQLDERLSPKIANLVFPMSDDEAELDAAWQAAARSVAEKLNSGIDCAFIVEGDPFLFGSFIYLFDKFAGDSNQPIEVVPGVSSITAAPARAGIPLVRGDERLAVVPAPSDREAIRRVLSEFESVVFMKINPVFDTLVGVLEEMSLLDRATVVVKATTSEERIIRRLADLKGQKPGYFSIMMVRR</sequence>
<accession>A0A1P8F9F9</accession>
<comment type="pathway">
    <text evidence="1">Cofactor biosynthesis; adenosylcobalamin biosynthesis.</text>
</comment>
<dbReference type="GO" id="GO:0009236">
    <property type="term" value="P:cobalamin biosynthetic process"/>
    <property type="evidence" value="ECO:0007669"/>
    <property type="project" value="UniProtKB-UniRule"/>
</dbReference>
<dbReference type="InterPro" id="IPR014776">
    <property type="entry name" value="4pyrrole_Mease_sub2"/>
</dbReference>
<dbReference type="Proteomes" id="UP000185934">
    <property type="component" value="Chromosome"/>
</dbReference>
<dbReference type="GO" id="GO:0032259">
    <property type="term" value="P:methylation"/>
    <property type="evidence" value="ECO:0007669"/>
    <property type="project" value="UniProtKB-KW"/>
</dbReference>
<dbReference type="GO" id="GO:0030788">
    <property type="term" value="F:precorrin-2 C20-methyltransferase activity"/>
    <property type="evidence" value="ECO:0007669"/>
    <property type="project" value="UniProtKB-EC"/>
</dbReference>
<dbReference type="KEGG" id="dfo:Dform_01780"/>
<evidence type="ECO:0000256" key="5">
    <source>
        <dbReference type="ARBA" id="ARBA00022679"/>
    </source>
</evidence>
<dbReference type="InterPro" id="IPR006364">
    <property type="entry name" value="CobI/CbiL/CobIJ_dom"/>
</dbReference>
<keyword evidence="6" id="KW-0949">S-adenosyl-L-methionine</keyword>
<evidence type="ECO:0000256" key="7">
    <source>
        <dbReference type="PIRNR" id="PIRNR036427"/>
    </source>
</evidence>
<dbReference type="EC" id="2.1.1.130" evidence="9"/>
<dbReference type="STRING" id="1839801.Dform_01780"/>
<evidence type="ECO:0000313" key="10">
    <source>
        <dbReference type="Proteomes" id="UP000185934"/>
    </source>
</evidence>
<organism evidence="9 10">
    <name type="scientific">Dehalogenimonas formicexedens</name>
    <dbReference type="NCBI Taxonomy" id="1839801"/>
    <lineage>
        <taxon>Bacteria</taxon>
        <taxon>Bacillati</taxon>
        <taxon>Chloroflexota</taxon>
        <taxon>Dehalococcoidia</taxon>
        <taxon>Dehalococcoidales</taxon>
        <taxon>Dehalococcoidaceae</taxon>
        <taxon>Dehalogenimonas</taxon>
    </lineage>
</organism>
<keyword evidence="10" id="KW-1185">Reference proteome</keyword>